<dbReference type="Gene3D" id="3.10.110.10">
    <property type="entry name" value="Ubiquitin Conjugating Enzyme"/>
    <property type="match status" value="1"/>
</dbReference>
<dbReference type="SMART" id="SM00212">
    <property type="entry name" value="UBCc"/>
    <property type="match status" value="1"/>
</dbReference>
<reference evidence="14 15" key="1">
    <citation type="submission" date="2020-01" db="EMBL/GenBank/DDBJ databases">
        <authorList>
            <person name="Gupta K D."/>
        </authorList>
    </citation>
    <scope>NUCLEOTIDE SEQUENCE [LARGE SCALE GENOMIC DNA]</scope>
</reference>
<dbReference type="OrthoDB" id="6600758at2759"/>
<evidence type="ECO:0000313" key="15">
    <source>
        <dbReference type="Proteomes" id="UP000467700"/>
    </source>
</evidence>
<evidence type="ECO:0000256" key="4">
    <source>
        <dbReference type="ARBA" id="ARBA00022741"/>
    </source>
</evidence>
<evidence type="ECO:0000256" key="3">
    <source>
        <dbReference type="ARBA" id="ARBA00022679"/>
    </source>
</evidence>
<feature type="compositionally biased region" description="Low complexity" evidence="12">
    <location>
        <begin position="448"/>
        <end position="461"/>
    </location>
</feature>
<comment type="pathway">
    <text evidence="2">Protein modification; protein sumoylation.</text>
</comment>
<dbReference type="AlphaFoldDB" id="A0A8S0WJV0"/>
<keyword evidence="4" id="KW-0547">Nucleotide-binding</keyword>
<keyword evidence="6" id="KW-0067">ATP-binding</keyword>
<evidence type="ECO:0000313" key="14">
    <source>
        <dbReference type="EMBL" id="CAA7271461.1"/>
    </source>
</evidence>
<gene>
    <name evidence="14" type="ORF">AAE3_LOCUS13718</name>
</gene>
<evidence type="ECO:0000256" key="6">
    <source>
        <dbReference type="ARBA" id="ARBA00022840"/>
    </source>
</evidence>
<dbReference type="Pfam" id="PF00179">
    <property type="entry name" value="UQ_con"/>
    <property type="match status" value="1"/>
</dbReference>
<dbReference type="CDD" id="cd23798">
    <property type="entry name" value="UBCc_UBE2I"/>
    <property type="match status" value="1"/>
</dbReference>
<evidence type="ECO:0000256" key="9">
    <source>
        <dbReference type="ARBA" id="ARBA00044296"/>
    </source>
</evidence>
<dbReference type="EMBL" id="CACVBS010000112">
    <property type="protein sequence ID" value="CAA7271461.1"/>
    <property type="molecule type" value="Genomic_DNA"/>
</dbReference>
<organism evidence="14 15">
    <name type="scientific">Cyclocybe aegerita</name>
    <name type="common">Black poplar mushroom</name>
    <name type="synonym">Agrocybe aegerita</name>
    <dbReference type="NCBI Taxonomy" id="1973307"/>
    <lineage>
        <taxon>Eukaryota</taxon>
        <taxon>Fungi</taxon>
        <taxon>Dikarya</taxon>
        <taxon>Basidiomycota</taxon>
        <taxon>Agaricomycotina</taxon>
        <taxon>Agaricomycetes</taxon>
        <taxon>Agaricomycetidae</taxon>
        <taxon>Agaricales</taxon>
        <taxon>Agaricineae</taxon>
        <taxon>Bolbitiaceae</taxon>
        <taxon>Cyclocybe</taxon>
    </lineage>
</organism>
<feature type="active site" description="Glycyl thioester intermediate" evidence="11">
    <location>
        <position position="93"/>
    </location>
</feature>
<evidence type="ECO:0000256" key="8">
    <source>
        <dbReference type="ARBA" id="ARBA00039165"/>
    </source>
</evidence>
<dbReference type="GO" id="GO:0005694">
    <property type="term" value="C:chromosome"/>
    <property type="evidence" value="ECO:0007669"/>
    <property type="project" value="UniProtKB-ARBA"/>
</dbReference>
<evidence type="ECO:0000256" key="2">
    <source>
        <dbReference type="ARBA" id="ARBA00004718"/>
    </source>
</evidence>
<keyword evidence="15" id="KW-1185">Reference proteome</keyword>
<dbReference type="Proteomes" id="UP000467700">
    <property type="component" value="Unassembled WGS sequence"/>
</dbReference>
<sequence>MSGICRTRLAEERKQWRKDHPFGFYAKPAKAADGSMNLMEWEVGIPGRAKTIWEGGLYKLSMSFPEDYPSKPPKCKFTPPLFHPNVYPSGTVCLSILDEEKSWKPAITIKQILLGIQDLLDNPNVNDPAQSDAYTMFKNDKVAYELPPSLRYLWRGLRMTGTPAVLNIHTPTSSFAIVHSFTQETLLDLYNKLSRKAGTDYYGQRVGPGWLKYEYNDGIWNLDDDSDYTIFTWRQHEQQQHHDENLSVHRSHSPEGPPVASSSKVLLPSTPVSTRHTPTLHLHDPKRPLPNTPEYLNPSYYVFHPSRAHPPAMRRSPAPSRASTRRSKKGRSNGGLDDDSEEDGVPKFKKQFDRFHSENGVRTVMGSIGPVQNVRMLLKSGYRHVYISRKFAIKHGFIPPDAAPGNYGYGGLVNIGSWPITLTPSSAQPHLPTKGYQKPDAFAVAQRPLTPSPSHTPFSSPRMVSGAVSGSPPHHHAHANTNGKAKTVKKNQQHTTPPAGALAGLKQVMIEVYLSEEPHFDVVLGRSFFEKRQIKTSSVDPTDVVCLDTGEKIECQLVILKDGRGEIVTVT</sequence>
<evidence type="ECO:0000256" key="11">
    <source>
        <dbReference type="PROSITE-ProRule" id="PRU10133"/>
    </source>
</evidence>
<dbReference type="SUPFAM" id="SSF54495">
    <property type="entry name" value="UBC-like"/>
    <property type="match status" value="1"/>
</dbReference>
<dbReference type="GO" id="GO:0005634">
    <property type="term" value="C:nucleus"/>
    <property type="evidence" value="ECO:0007669"/>
    <property type="project" value="UniProtKB-SubCell"/>
</dbReference>
<dbReference type="PROSITE" id="PS00183">
    <property type="entry name" value="UBC_1"/>
    <property type="match status" value="1"/>
</dbReference>
<evidence type="ECO:0000256" key="1">
    <source>
        <dbReference type="ARBA" id="ARBA00004123"/>
    </source>
</evidence>
<feature type="region of interest" description="Disordered" evidence="12">
    <location>
        <begin position="240"/>
        <end position="293"/>
    </location>
</feature>
<feature type="compositionally biased region" description="Low complexity" evidence="12">
    <location>
        <begin position="309"/>
        <end position="322"/>
    </location>
</feature>
<dbReference type="GO" id="GO:0016925">
    <property type="term" value="P:protein sumoylation"/>
    <property type="evidence" value="ECO:0007669"/>
    <property type="project" value="UniProtKB-ARBA"/>
</dbReference>
<comment type="caution">
    <text evidence="14">The sequence shown here is derived from an EMBL/GenBank/DDBJ whole genome shotgun (WGS) entry which is preliminary data.</text>
</comment>
<accession>A0A8S0WJV0</accession>
<comment type="subcellular location">
    <subcellularLocation>
        <location evidence="1">Nucleus</location>
    </subcellularLocation>
</comment>
<keyword evidence="7" id="KW-0539">Nucleus</keyword>
<dbReference type="PROSITE" id="PS50127">
    <property type="entry name" value="UBC_2"/>
    <property type="match status" value="1"/>
</dbReference>
<protein>
    <recommendedName>
        <fullName evidence="8">SUMO-conjugating enzyme UBC9</fullName>
    </recommendedName>
    <alternativeName>
        <fullName evidence="9">Ubiquitin carrier protein 9</fullName>
    </alternativeName>
    <alternativeName>
        <fullName evidence="10">Ubiquitin-conjugating enzyme E2-18 kDa</fullName>
    </alternativeName>
</protein>
<feature type="region of interest" description="Disordered" evidence="12">
    <location>
        <begin position="306"/>
        <end position="345"/>
    </location>
</feature>
<feature type="compositionally biased region" description="Polar residues" evidence="12">
    <location>
        <begin position="260"/>
        <end position="277"/>
    </location>
</feature>
<dbReference type="GO" id="GO:0019789">
    <property type="term" value="F:SUMO transferase activity"/>
    <property type="evidence" value="ECO:0007669"/>
    <property type="project" value="UniProtKB-ARBA"/>
</dbReference>
<dbReference type="PANTHER" id="PTHR24067">
    <property type="entry name" value="UBIQUITIN-CONJUGATING ENZYME E2"/>
    <property type="match status" value="1"/>
</dbReference>
<evidence type="ECO:0000256" key="7">
    <source>
        <dbReference type="ARBA" id="ARBA00023242"/>
    </source>
</evidence>
<dbReference type="InterPro" id="IPR016135">
    <property type="entry name" value="UBQ-conjugating_enzyme/RWD"/>
</dbReference>
<evidence type="ECO:0000256" key="10">
    <source>
        <dbReference type="ARBA" id="ARBA00081544"/>
    </source>
</evidence>
<feature type="domain" description="UBC core" evidence="13">
    <location>
        <begin position="4"/>
        <end position="163"/>
    </location>
</feature>
<evidence type="ECO:0000256" key="5">
    <source>
        <dbReference type="ARBA" id="ARBA00022786"/>
    </source>
</evidence>
<evidence type="ECO:0000256" key="12">
    <source>
        <dbReference type="SAM" id="MobiDB-lite"/>
    </source>
</evidence>
<keyword evidence="3" id="KW-0808">Transferase</keyword>
<dbReference type="InterPro" id="IPR000608">
    <property type="entry name" value="UBC"/>
</dbReference>
<evidence type="ECO:0000259" key="13">
    <source>
        <dbReference type="PROSITE" id="PS50127"/>
    </source>
</evidence>
<proteinExistence type="predicted"/>
<dbReference type="GO" id="GO:0005524">
    <property type="term" value="F:ATP binding"/>
    <property type="evidence" value="ECO:0007669"/>
    <property type="project" value="UniProtKB-KW"/>
</dbReference>
<keyword evidence="5" id="KW-0833">Ubl conjugation pathway</keyword>
<dbReference type="InterPro" id="IPR050113">
    <property type="entry name" value="Ub_conjugating_enzyme"/>
</dbReference>
<feature type="region of interest" description="Disordered" evidence="12">
    <location>
        <begin position="448"/>
        <end position="499"/>
    </location>
</feature>
<name>A0A8S0WJV0_CYCAE</name>
<dbReference type="FunFam" id="3.10.110.10:FF:000035">
    <property type="entry name" value="SUMO-conjugating enzyme ubc9"/>
    <property type="match status" value="1"/>
</dbReference>
<dbReference type="InterPro" id="IPR023313">
    <property type="entry name" value="UBQ-conjugating_AS"/>
</dbReference>